<feature type="transmembrane region" description="Helical" evidence="6">
    <location>
        <begin position="256"/>
        <end position="273"/>
    </location>
</feature>
<feature type="transmembrane region" description="Helical" evidence="6">
    <location>
        <begin position="15"/>
        <end position="34"/>
    </location>
</feature>
<sequence>MSQFEETIFRTSLQSFQRVMILMGIVCCLSPSVSKQDLSCRKLTPMSLHITAIFSLVVYLIHGHLKNVRESIYNSDDIFTIVLESLGFSTLVMVQLIVYLESSWKVEMYHKIFNKFEQMRILLLEKFAIQFDYSRLKFYIRLLQIHFTINMILIICFVVVTFPPNVDLLLSMYAELVLKVKMFEFMFFVVVFMVMIFDVCRAARLQCRLLEMMQFASSAQRQECLMGFVALQDLHALLWENVQVLTNYFEWSSPGIFAKQLIDLTLLAYWAFLNTELGTTARVRYYLIVLWAVKIFTLTIACLLCSVCERWDRKLRSSFRNILKDRRNPLLMRCLNRISMQL</sequence>
<evidence type="ECO:0000256" key="5">
    <source>
        <dbReference type="ARBA" id="ARBA00023136"/>
    </source>
</evidence>
<evidence type="ECO:0000313" key="7">
    <source>
        <dbReference type="EMBL" id="UZH23421.1"/>
    </source>
</evidence>
<comment type="subcellular location">
    <subcellularLocation>
        <location evidence="1 6">Cell membrane</location>
        <topology evidence="1 6">Multi-pass membrane protein</topology>
    </subcellularLocation>
</comment>
<dbReference type="Pfam" id="PF08395">
    <property type="entry name" value="7tm_7"/>
    <property type="match status" value="1"/>
</dbReference>
<dbReference type="GO" id="GO:0007165">
    <property type="term" value="P:signal transduction"/>
    <property type="evidence" value="ECO:0007669"/>
    <property type="project" value="UniProtKB-KW"/>
</dbReference>
<dbReference type="AlphaFoldDB" id="A0A9E8D9U8"/>
<feature type="transmembrane region" description="Helical" evidence="6">
    <location>
        <begin position="138"/>
        <end position="162"/>
    </location>
</feature>
<protein>
    <recommendedName>
        <fullName evidence="6">Gustatory receptor</fullName>
    </recommendedName>
</protein>
<feature type="transmembrane region" description="Helical" evidence="6">
    <location>
        <begin position="285"/>
        <end position="308"/>
    </location>
</feature>
<feature type="transmembrane region" description="Helical" evidence="6">
    <location>
        <begin position="46"/>
        <end position="65"/>
    </location>
</feature>
<feature type="transmembrane region" description="Helical" evidence="6">
    <location>
        <begin position="77"/>
        <end position="100"/>
    </location>
</feature>
<dbReference type="EMBL" id="ON420053">
    <property type="protein sequence ID" value="UZH23421.1"/>
    <property type="molecule type" value="mRNA"/>
</dbReference>
<feature type="transmembrane region" description="Helical" evidence="6">
    <location>
        <begin position="182"/>
        <end position="203"/>
    </location>
</feature>
<organism evidence="7">
    <name type="scientific">Anastrepha ludens</name>
    <name type="common">Mexican fruit fly</name>
    <dbReference type="NCBI Taxonomy" id="28586"/>
    <lineage>
        <taxon>Eukaryota</taxon>
        <taxon>Metazoa</taxon>
        <taxon>Ecdysozoa</taxon>
        <taxon>Arthropoda</taxon>
        <taxon>Hexapoda</taxon>
        <taxon>Insecta</taxon>
        <taxon>Pterygota</taxon>
        <taxon>Neoptera</taxon>
        <taxon>Endopterygota</taxon>
        <taxon>Diptera</taxon>
        <taxon>Brachycera</taxon>
        <taxon>Muscomorpha</taxon>
        <taxon>Tephritoidea</taxon>
        <taxon>Tephritidae</taxon>
        <taxon>Anastrepha</taxon>
    </lineage>
</organism>
<gene>
    <name evidence="7" type="primary">GR98a-1</name>
</gene>
<evidence type="ECO:0000256" key="1">
    <source>
        <dbReference type="ARBA" id="ARBA00004651"/>
    </source>
</evidence>
<name>A0A9E8D9U8_9MUSC</name>
<comment type="similarity">
    <text evidence="6">Belongs to the insect chemoreceptor superfamily. Gustatory receptor (GR) family.</text>
</comment>
<dbReference type="InterPro" id="IPR013604">
    <property type="entry name" value="7TM_chemorcpt"/>
</dbReference>
<comment type="function">
    <text evidence="6">Gustatory receptor which mediates acceptance or avoidance behavior, depending on its substrates.</text>
</comment>
<proteinExistence type="evidence at transcript level"/>
<dbReference type="GO" id="GO:0050909">
    <property type="term" value="P:sensory perception of taste"/>
    <property type="evidence" value="ECO:0007669"/>
    <property type="project" value="InterPro"/>
</dbReference>
<keyword evidence="3 6" id="KW-0812">Transmembrane</keyword>
<keyword evidence="5 6" id="KW-0472">Membrane</keyword>
<reference evidence="7" key="2">
    <citation type="submission" date="2022-05" db="EMBL/GenBank/DDBJ databases">
        <authorList>
            <person name="Segura Leon O.L."/>
            <person name="Torres Huerta B."/>
            <person name="Meza Hernandez S.J."/>
        </authorList>
    </citation>
    <scope>NUCLEOTIDE SEQUENCE</scope>
</reference>
<evidence type="ECO:0000256" key="3">
    <source>
        <dbReference type="ARBA" id="ARBA00022692"/>
    </source>
</evidence>
<evidence type="ECO:0000256" key="6">
    <source>
        <dbReference type="RuleBase" id="RU363108"/>
    </source>
</evidence>
<evidence type="ECO:0000256" key="4">
    <source>
        <dbReference type="ARBA" id="ARBA00022989"/>
    </source>
</evidence>
<accession>A0A9E8D9U8</accession>
<keyword evidence="2 6" id="KW-1003">Cell membrane</keyword>
<evidence type="ECO:0000256" key="2">
    <source>
        <dbReference type="ARBA" id="ARBA00022475"/>
    </source>
</evidence>
<keyword evidence="6 7" id="KW-0675">Receptor</keyword>
<keyword evidence="6" id="KW-0807">Transducer</keyword>
<reference evidence="7" key="1">
    <citation type="journal article" date="2022" name="Int. J. Mol. Sci.">
        <title>Identification of Candidate Chemosensory Gene Families by Head Transcriptomes Analysis in the Mexican Fruit Fly, Anastrepha ludens Loew (Diptera: Tephritidae).</title>
        <authorList>
            <person name="Segura-Leon O.L."/>
            <person name="Torres-Huerta B."/>
            <person name="Estrada-Perez A.R."/>
            <person name="Cibrian-Tovar J."/>
            <person name="Hernandez-Hernandez F.C."/>
            <person name="Cruz-Jaramillo J.L."/>
            <person name="Meza-Hernandez J.S."/>
            <person name="Sanchez-Galicia F."/>
        </authorList>
    </citation>
    <scope>NUCLEOTIDE SEQUENCE</scope>
</reference>
<keyword evidence="4 6" id="KW-1133">Transmembrane helix</keyword>
<dbReference type="GO" id="GO:0005886">
    <property type="term" value="C:plasma membrane"/>
    <property type="evidence" value="ECO:0007669"/>
    <property type="project" value="UniProtKB-SubCell"/>
</dbReference>